<dbReference type="GO" id="GO:0006508">
    <property type="term" value="P:proteolysis"/>
    <property type="evidence" value="ECO:0007669"/>
    <property type="project" value="UniProtKB-KW"/>
</dbReference>
<dbReference type="SUPFAM" id="SSF50630">
    <property type="entry name" value="Acid proteases"/>
    <property type="match status" value="1"/>
</dbReference>
<keyword evidence="4" id="KW-0378">Hydrolase</keyword>
<dbReference type="GeneID" id="19338490"/>
<feature type="domain" description="Peptidase A1" evidence="5">
    <location>
        <begin position="13"/>
        <end position="359"/>
    </location>
</feature>
<dbReference type="VEuPathDB" id="FungiDB:MYCFIDRAFT_26346"/>
<keyword evidence="4" id="KW-0645">Protease</keyword>
<dbReference type="eggNOG" id="KOG1339">
    <property type="taxonomic scope" value="Eukaryota"/>
</dbReference>
<dbReference type="PANTHER" id="PTHR47966">
    <property type="entry name" value="BETA-SITE APP-CLEAVING ENZYME, ISOFORM A-RELATED"/>
    <property type="match status" value="1"/>
</dbReference>
<evidence type="ECO:0000256" key="4">
    <source>
        <dbReference type="RuleBase" id="RU000454"/>
    </source>
</evidence>
<sequence length="368" mass="39074">TTTLNSVEGGQVHAVEVTVGGQNFSVVVDTGSSDPWLAINGFECYDLDNTPLAQSDCEFGPTYDSSKSSTYRVVPDQNFNISYADGEFLNGAMGNETFTMAGITVPNQKFGVVNIAAWLGDGVTSGLVGFAYRSLTSAYGGTTPGSDVKNQAMLYNPLFVNMYEQQDVPSIFSMAIDRDESVGGILALGGIPDIKHSPYFVTTPILPAGVNAAKEVVYQFYTIDIDGFAFSSNRSTQFNTPLVGNGTDVIVDSGTSLCYVPNDVASGTAAAFDPPATYDSSFGAYFVDCNATVPIFGVGIGKKIFYVNPADLVIDLVGDGSFCVMGIQPTFEGLTILGGTWMKNVLAVFDIGAEQMRFAARQWSSVTD</sequence>
<dbReference type="InterPro" id="IPR021109">
    <property type="entry name" value="Peptidase_aspartic_dom_sf"/>
</dbReference>
<dbReference type="Proteomes" id="UP000016932">
    <property type="component" value="Unassembled WGS sequence"/>
</dbReference>
<dbReference type="PROSITE" id="PS00141">
    <property type="entry name" value="ASP_PROTEASE"/>
    <property type="match status" value="1"/>
</dbReference>
<evidence type="ECO:0000256" key="2">
    <source>
        <dbReference type="ARBA" id="ARBA00022750"/>
    </source>
</evidence>
<dbReference type="AlphaFoldDB" id="N1Q6K7"/>
<evidence type="ECO:0000259" key="5">
    <source>
        <dbReference type="PROSITE" id="PS51767"/>
    </source>
</evidence>
<organism evidence="6 7">
    <name type="scientific">Pseudocercospora fijiensis (strain CIRAD86)</name>
    <name type="common">Black leaf streak disease fungus</name>
    <name type="synonym">Mycosphaerella fijiensis</name>
    <dbReference type="NCBI Taxonomy" id="383855"/>
    <lineage>
        <taxon>Eukaryota</taxon>
        <taxon>Fungi</taxon>
        <taxon>Dikarya</taxon>
        <taxon>Ascomycota</taxon>
        <taxon>Pezizomycotina</taxon>
        <taxon>Dothideomycetes</taxon>
        <taxon>Dothideomycetidae</taxon>
        <taxon>Mycosphaerellales</taxon>
        <taxon>Mycosphaerellaceae</taxon>
        <taxon>Pseudocercospora</taxon>
    </lineage>
</organism>
<proteinExistence type="inferred from homology"/>
<dbReference type="PRINTS" id="PR00792">
    <property type="entry name" value="PEPSIN"/>
</dbReference>
<gene>
    <name evidence="6" type="ORF">MYCFIDRAFT_26346</name>
</gene>
<reference evidence="6 7" key="1">
    <citation type="journal article" date="2012" name="PLoS Pathog.">
        <title>Diverse lifestyles and strategies of plant pathogenesis encoded in the genomes of eighteen Dothideomycetes fungi.</title>
        <authorList>
            <person name="Ohm R.A."/>
            <person name="Feau N."/>
            <person name="Henrissat B."/>
            <person name="Schoch C.L."/>
            <person name="Horwitz B.A."/>
            <person name="Barry K.W."/>
            <person name="Condon B.J."/>
            <person name="Copeland A.C."/>
            <person name="Dhillon B."/>
            <person name="Glaser F."/>
            <person name="Hesse C.N."/>
            <person name="Kosti I."/>
            <person name="LaButti K."/>
            <person name="Lindquist E.A."/>
            <person name="Lucas S."/>
            <person name="Salamov A.A."/>
            <person name="Bradshaw R.E."/>
            <person name="Ciuffetti L."/>
            <person name="Hamelin R.C."/>
            <person name="Kema G.H.J."/>
            <person name="Lawrence C."/>
            <person name="Scott J.A."/>
            <person name="Spatafora J.W."/>
            <person name="Turgeon B.G."/>
            <person name="de Wit P.J.G.M."/>
            <person name="Zhong S."/>
            <person name="Goodwin S.B."/>
            <person name="Grigoriev I.V."/>
        </authorList>
    </citation>
    <scope>NUCLEOTIDE SEQUENCE [LARGE SCALE GENOMIC DNA]</scope>
    <source>
        <strain evidence="6 7">CIRAD86</strain>
    </source>
</reference>
<dbReference type="MEROPS" id="A01.081"/>
<protein>
    <recommendedName>
        <fullName evidence="5">Peptidase A1 domain-containing protein</fullName>
    </recommendedName>
</protein>
<dbReference type="GO" id="GO:0004190">
    <property type="term" value="F:aspartic-type endopeptidase activity"/>
    <property type="evidence" value="ECO:0007669"/>
    <property type="project" value="UniProtKB-KW"/>
</dbReference>
<keyword evidence="2 4" id="KW-0064">Aspartyl protease</keyword>
<dbReference type="PANTHER" id="PTHR47966:SF47">
    <property type="entry name" value="ENDOPEPTIDASE, PUTATIVE (AFU_ORTHOLOGUE AFUA_3G01220)-RELATED"/>
    <property type="match status" value="1"/>
</dbReference>
<comment type="similarity">
    <text evidence="1 4">Belongs to the peptidase A1 family.</text>
</comment>
<dbReference type="RefSeq" id="XP_007919749.1">
    <property type="nucleotide sequence ID" value="XM_007921558.1"/>
</dbReference>
<dbReference type="KEGG" id="pfj:MYCFIDRAFT_26346"/>
<dbReference type="Gene3D" id="2.40.70.10">
    <property type="entry name" value="Acid Proteases"/>
    <property type="match status" value="2"/>
</dbReference>
<accession>N1Q6K7</accession>
<dbReference type="HOGENOM" id="CLU_035052_1_0_1"/>
<keyword evidence="7" id="KW-1185">Reference proteome</keyword>
<evidence type="ECO:0000256" key="3">
    <source>
        <dbReference type="PIRSR" id="PIRSR601461-1"/>
    </source>
</evidence>
<evidence type="ECO:0000313" key="7">
    <source>
        <dbReference type="Proteomes" id="UP000016932"/>
    </source>
</evidence>
<feature type="active site" evidence="3">
    <location>
        <position position="252"/>
    </location>
</feature>
<dbReference type="GO" id="GO:0000324">
    <property type="term" value="C:fungal-type vacuole"/>
    <property type="evidence" value="ECO:0007669"/>
    <property type="project" value="TreeGrafter"/>
</dbReference>
<dbReference type="InterPro" id="IPR033121">
    <property type="entry name" value="PEPTIDASE_A1"/>
</dbReference>
<dbReference type="OrthoDB" id="15189at2759"/>
<feature type="active site" evidence="3">
    <location>
        <position position="29"/>
    </location>
</feature>
<dbReference type="CDD" id="cd05471">
    <property type="entry name" value="pepsin_like"/>
    <property type="match status" value="1"/>
</dbReference>
<dbReference type="InterPro" id="IPR034164">
    <property type="entry name" value="Pepsin-like_dom"/>
</dbReference>
<dbReference type="PROSITE" id="PS51767">
    <property type="entry name" value="PEPTIDASE_A1"/>
    <property type="match status" value="1"/>
</dbReference>
<evidence type="ECO:0000256" key="1">
    <source>
        <dbReference type="ARBA" id="ARBA00007447"/>
    </source>
</evidence>
<dbReference type="Pfam" id="PF00026">
    <property type="entry name" value="Asp"/>
    <property type="match status" value="1"/>
</dbReference>
<dbReference type="InterPro" id="IPR001461">
    <property type="entry name" value="Aspartic_peptidase_A1"/>
</dbReference>
<feature type="non-terminal residue" evidence="6">
    <location>
        <position position="1"/>
    </location>
</feature>
<name>N1Q6K7_PSEFD</name>
<evidence type="ECO:0000313" key="6">
    <source>
        <dbReference type="EMBL" id="EME88060.1"/>
    </source>
</evidence>
<dbReference type="InterPro" id="IPR001969">
    <property type="entry name" value="Aspartic_peptidase_AS"/>
</dbReference>
<dbReference type="EMBL" id="KB446555">
    <property type="protein sequence ID" value="EME88060.1"/>
    <property type="molecule type" value="Genomic_DNA"/>
</dbReference>